<dbReference type="RefSeq" id="WP_239368167.1">
    <property type="nucleotide sequence ID" value="NZ_JAKREW010000021.1"/>
</dbReference>
<evidence type="ECO:0000313" key="2">
    <source>
        <dbReference type="Proteomes" id="UP001201701"/>
    </source>
</evidence>
<organism evidence="1 2">
    <name type="scientific">Mesorhizobium retamae</name>
    <dbReference type="NCBI Taxonomy" id="2912854"/>
    <lineage>
        <taxon>Bacteria</taxon>
        <taxon>Pseudomonadati</taxon>
        <taxon>Pseudomonadota</taxon>
        <taxon>Alphaproteobacteria</taxon>
        <taxon>Hyphomicrobiales</taxon>
        <taxon>Phyllobacteriaceae</taxon>
        <taxon>Mesorhizobium</taxon>
    </lineage>
</organism>
<reference evidence="1 2" key="1">
    <citation type="submission" date="2022-02" db="EMBL/GenBank/DDBJ databases">
        <title>Draft genome sequence of Mezorhizobium retamae strain IRAMC:0171 isolated from Retama raetam nodules.</title>
        <authorList>
            <person name="Bengaied R."/>
            <person name="Sbissi I."/>
            <person name="Huber K."/>
            <person name="Ghodbane F."/>
            <person name="Nouioui I."/>
            <person name="Tarhouni M."/>
            <person name="Gtari M."/>
        </authorList>
    </citation>
    <scope>NUCLEOTIDE SEQUENCE [LARGE SCALE GENOMIC DNA]</scope>
    <source>
        <strain evidence="1 2">IRAMC:0171</strain>
    </source>
</reference>
<proteinExistence type="predicted"/>
<gene>
    <name evidence="1" type="ORF">L4923_19535</name>
</gene>
<sequence>MLPFWGHDQAVAAWVARHIPGCERGFDACRAMGVLDGENLVAGMVYHNWEPEHGVVEISGAAITARWLTRPVLWQMFAYPFQGIGCQMVLMRVSERNEQWNGRGLPRLLKAYGFDKHTIPRLYGRHEDGHVFSLTDDAWRANGFHRKELAANG</sequence>
<accession>A0ABS9QIE5</accession>
<evidence type="ECO:0000313" key="1">
    <source>
        <dbReference type="EMBL" id="MCG7507227.1"/>
    </source>
</evidence>
<dbReference type="Proteomes" id="UP001201701">
    <property type="component" value="Unassembled WGS sequence"/>
</dbReference>
<protein>
    <submittedName>
        <fullName evidence="1">N-acetyltransferase</fullName>
    </submittedName>
</protein>
<name>A0ABS9QIE5_9HYPH</name>
<dbReference type="EMBL" id="JAKREW010000021">
    <property type="protein sequence ID" value="MCG7507227.1"/>
    <property type="molecule type" value="Genomic_DNA"/>
</dbReference>
<keyword evidence="2" id="KW-1185">Reference proteome</keyword>
<dbReference type="Gene3D" id="3.40.630.30">
    <property type="match status" value="1"/>
</dbReference>
<comment type="caution">
    <text evidence="1">The sequence shown here is derived from an EMBL/GenBank/DDBJ whole genome shotgun (WGS) entry which is preliminary data.</text>
</comment>